<feature type="transmembrane region" description="Helical" evidence="1">
    <location>
        <begin position="93"/>
        <end position="114"/>
    </location>
</feature>
<evidence type="ECO:0000313" key="2">
    <source>
        <dbReference type="EMBL" id="MFC3763813.1"/>
    </source>
</evidence>
<accession>A0ABV7YF46</accession>
<dbReference type="EMBL" id="JBHRZH010000021">
    <property type="protein sequence ID" value="MFC3763813.1"/>
    <property type="molecule type" value="Genomic_DNA"/>
</dbReference>
<gene>
    <name evidence="2" type="ORF">ACFOUW_23445</name>
</gene>
<keyword evidence="1" id="KW-0812">Transmembrane</keyword>
<organism evidence="2 3">
    <name type="scientific">Tenggerimyces flavus</name>
    <dbReference type="NCBI Taxonomy" id="1708749"/>
    <lineage>
        <taxon>Bacteria</taxon>
        <taxon>Bacillati</taxon>
        <taxon>Actinomycetota</taxon>
        <taxon>Actinomycetes</taxon>
        <taxon>Propionibacteriales</taxon>
        <taxon>Nocardioidaceae</taxon>
        <taxon>Tenggerimyces</taxon>
    </lineage>
</organism>
<evidence type="ECO:0000313" key="3">
    <source>
        <dbReference type="Proteomes" id="UP001595699"/>
    </source>
</evidence>
<feature type="transmembrane region" description="Helical" evidence="1">
    <location>
        <begin position="29"/>
        <end position="51"/>
    </location>
</feature>
<reference evidence="3" key="1">
    <citation type="journal article" date="2019" name="Int. J. Syst. Evol. Microbiol.">
        <title>The Global Catalogue of Microorganisms (GCM) 10K type strain sequencing project: providing services to taxonomists for standard genome sequencing and annotation.</title>
        <authorList>
            <consortium name="The Broad Institute Genomics Platform"/>
            <consortium name="The Broad Institute Genome Sequencing Center for Infectious Disease"/>
            <person name="Wu L."/>
            <person name="Ma J."/>
        </authorList>
    </citation>
    <scope>NUCLEOTIDE SEQUENCE [LARGE SCALE GENOMIC DNA]</scope>
    <source>
        <strain evidence="3">CGMCC 4.7241</strain>
    </source>
</reference>
<feature type="transmembrane region" description="Helical" evidence="1">
    <location>
        <begin position="166"/>
        <end position="187"/>
    </location>
</feature>
<evidence type="ECO:0008006" key="4">
    <source>
        <dbReference type="Google" id="ProtNLM"/>
    </source>
</evidence>
<keyword evidence="1" id="KW-0472">Membrane</keyword>
<feature type="transmembrane region" description="Helical" evidence="1">
    <location>
        <begin position="207"/>
        <end position="229"/>
    </location>
</feature>
<proteinExistence type="predicted"/>
<keyword evidence="3" id="KW-1185">Reference proteome</keyword>
<evidence type="ECO:0000256" key="1">
    <source>
        <dbReference type="SAM" id="Phobius"/>
    </source>
</evidence>
<keyword evidence="1" id="KW-1133">Transmembrane helix</keyword>
<feature type="transmembrane region" description="Helical" evidence="1">
    <location>
        <begin position="134"/>
        <end position="154"/>
    </location>
</feature>
<sequence>MNTMTVQARAAASELWDVWRYASHVERTAYVIAAVLLTSGLAHAGILLATGASWEGPVSLRKAATFGLSFGLTLLTVTWAGSYVRMAPALRTGLLSVFSAACVLETFLVSMQAWRGVPSHFNFETPFDTTVAMTLAGGGAVLIVTILAFTAAALRAQAALSPGMRFALRYGFVTLLGALVVGALMIADGVTQVRSGDPEGAYLTAGGLKPLHAVTMHAVLVLPGIAWLLRFTGWTESRRLRIVQIAAAAYTVAIAIVAGSVIG</sequence>
<name>A0ABV7YF46_9ACTN</name>
<dbReference type="Proteomes" id="UP001595699">
    <property type="component" value="Unassembled WGS sequence"/>
</dbReference>
<feature type="transmembrane region" description="Helical" evidence="1">
    <location>
        <begin position="241"/>
        <end position="262"/>
    </location>
</feature>
<feature type="transmembrane region" description="Helical" evidence="1">
    <location>
        <begin position="63"/>
        <end position="81"/>
    </location>
</feature>
<dbReference type="RefSeq" id="WP_205120988.1">
    <property type="nucleotide sequence ID" value="NZ_JAFBCM010000001.1"/>
</dbReference>
<protein>
    <recommendedName>
        <fullName evidence="4">DUF420 domain-containing protein</fullName>
    </recommendedName>
</protein>
<comment type="caution">
    <text evidence="2">The sequence shown here is derived from an EMBL/GenBank/DDBJ whole genome shotgun (WGS) entry which is preliminary data.</text>
</comment>